<evidence type="ECO:0000313" key="3">
    <source>
        <dbReference type="Proteomes" id="UP000310200"/>
    </source>
</evidence>
<evidence type="ECO:0000313" key="2">
    <source>
        <dbReference type="EMBL" id="TGZ51313.1"/>
    </source>
</evidence>
<feature type="compositionally biased region" description="Basic and acidic residues" evidence="1">
    <location>
        <begin position="1"/>
        <end position="11"/>
    </location>
</feature>
<keyword evidence="3" id="KW-1185">Reference proteome</keyword>
<proteinExistence type="predicted"/>
<dbReference type="Proteomes" id="UP000310200">
    <property type="component" value="Unassembled WGS sequence"/>
</dbReference>
<dbReference type="AlphaFoldDB" id="A0A4S2KNG5"/>
<feature type="region of interest" description="Disordered" evidence="1">
    <location>
        <begin position="1"/>
        <end position="22"/>
    </location>
</feature>
<feature type="region of interest" description="Disordered" evidence="1">
    <location>
        <begin position="57"/>
        <end position="117"/>
    </location>
</feature>
<name>A0A4S2KNG5_9HYME</name>
<feature type="compositionally biased region" description="Polar residues" evidence="1">
    <location>
        <begin position="96"/>
        <end position="105"/>
    </location>
</feature>
<accession>A0A4S2KNG5</accession>
<organism evidence="2 3">
    <name type="scientific">Temnothorax longispinosus</name>
    <dbReference type="NCBI Taxonomy" id="300112"/>
    <lineage>
        <taxon>Eukaryota</taxon>
        <taxon>Metazoa</taxon>
        <taxon>Ecdysozoa</taxon>
        <taxon>Arthropoda</taxon>
        <taxon>Hexapoda</taxon>
        <taxon>Insecta</taxon>
        <taxon>Pterygota</taxon>
        <taxon>Neoptera</taxon>
        <taxon>Endopterygota</taxon>
        <taxon>Hymenoptera</taxon>
        <taxon>Apocrita</taxon>
        <taxon>Aculeata</taxon>
        <taxon>Formicoidea</taxon>
        <taxon>Formicidae</taxon>
        <taxon>Myrmicinae</taxon>
        <taxon>Temnothorax</taxon>
    </lineage>
</organism>
<gene>
    <name evidence="2" type="ORF">DBV15_06425</name>
</gene>
<sequence length="133" mass="14647">EDTSSEERNEKPPSTPAVRFRSASPYAPRLYVSLRSPPTRRTCVAVSSSPLLFASLLSHRPPPPSPLVRSRSPTRNTTQAAPEAGNETHVWHYFRSGQSGRSAQTAARHLSAVASNPRRSAPHFAAFKYGRLR</sequence>
<comment type="caution">
    <text evidence="2">The sequence shown here is derived from an EMBL/GenBank/DDBJ whole genome shotgun (WGS) entry which is preliminary data.</text>
</comment>
<reference evidence="2 3" key="1">
    <citation type="journal article" date="2019" name="Philos. Trans. R. Soc. Lond., B, Biol. Sci.">
        <title>Ant behaviour and brain gene expression of defending hosts depend on the ecological success of the intruding social parasite.</title>
        <authorList>
            <person name="Kaur R."/>
            <person name="Stoldt M."/>
            <person name="Jongepier E."/>
            <person name="Feldmeyer B."/>
            <person name="Menzel F."/>
            <person name="Bornberg-Bauer E."/>
            <person name="Foitzik S."/>
        </authorList>
    </citation>
    <scope>NUCLEOTIDE SEQUENCE [LARGE SCALE GENOMIC DNA]</scope>
    <source>
        <tissue evidence="2">Whole body</tissue>
    </source>
</reference>
<protein>
    <submittedName>
        <fullName evidence="2">Uncharacterized protein</fullName>
    </submittedName>
</protein>
<feature type="non-terminal residue" evidence="2">
    <location>
        <position position="1"/>
    </location>
</feature>
<dbReference type="EMBL" id="QBLH01001725">
    <property type="protein sequence ID" value="TGZ51313.1"/>
    <property type="molecule type" value="Genomic_DNA"/>
</dbReference>
<evidence type="ECO:0000256" key="1">
    <source>
        <dbReference type="SAM" id="MobiDB-lite"/>
    </source>
</evidence>